<dbReference type="PANTHER" id="PTHR33065">
    <property type="entry name" value="OS07G0486400 PROTEIN"/>
    <property type="match status" value="1"/>
</dbReference>
<protein>
    <recommendedName>
        <fullName evidence="1">DUF6598 domain-containing protein</fullName>
    </recommendedName>
</protein>
<reference evidence="2" key="1">
    <citation type="submission" date="2020-07" db="EMBL/GenBank/DDBJ databases">
        <title>Genome sequence and genetic diversity analysis of an under-domesticated orphan crop, white fonio (Digitaria exilis).</title>
        <authorList>
            <person name="Bennetzen J.L."/>
            <person name="Chen S."/>
            <person name="Ma X."/>
            <person name="Wang X."/>
            <person name="Yssel A.E.J."/>
            <person name="Chaluvadi S.R."/>
            <person name="Johnson M."/>
            <person name="Gangashetty P."/>
            <person name="Hamidou F."/>
            <person name="Sanogo M.D."/>
            <person name="Zwaenepoel A."/>
            <person name="Wallace J."/>
            <person name="Van De Peer Y."/>
            <person name="Van Deynze A."/>
        </authorList>
    </citation>
    <scope>NUCLEOTIDE SEQUENCE</scope>
    <source>
        <tissue evidence="2">Leaves</tissue>
    </source>
</reference>
<gene>
    <name evidence="2" type="ORF">HU200_064491</name>
</gene>
<dbReference type="OrthoDB" id="664446at2759"/>
<evidence type="ECO:0000313" key="3">
    <source>
        <dbReference type="Proteomes" id="UP000636709"/>
    </source>
</evidence>
<sequence length="302" mass="33858">MRRSSEGGGEGTPHADGYGDYEYIILPGGDRFDIPEGEDKQEWIQFFDEASRATREVIARRGDGRLADGINRAVILPDSTHRDGSIYSIYGYIAARDTRDPLRNYVFNRSRDNPITLEQGSLIEMIGPKRGIEMHSAVLIEYDLRIKKGELEGNDMQLIDGVSDFDELIRPCKPFLSRIDGVGGAVDITLAMFHDAVEATIEVDISEVRGNGFTLQLNSSVGGLEKEIQLFHGTVSQSCGLRRFVVAVVRDTWMHLNFKFGIIDDEVERRCASFKAKMHGYASEQIKVDEASVMVKVTWSTW</sequence>
<dbReference type="Proteomes" id="UP000636709">
    <property type="component" value="Unassembled WGS sequence"/>
</dbReference>
<feature type="domain" description="DUF6598" evidence="1">
    <location>
        <begin position="84"/>
        <end position="297"/>
    </location>
</feature>
<dbReference type="Pfam" id="PF20241">
    <property type="entry name" value="DUF6598"/>
    <property type="match status" value="1"/>
</dbReference>
<dbReference type="InterPro" id="IPR046533">
    <property type="entry name" value="DUF6598"/>
</dbReference>
<dbReference type="EMBL" id="JACEFO010002804">
    <property type="protein sequence ID" value="KAF8648793.1"/>
    <property type="molecule type" value="Genomic_DNA"/>
</dbReference>
<evidence type="ECO:0000259" key="1">
    <source>
        <dbReference type="Pfam" id="PF20241"/>
    </source>
</evidence>
<dbReference type="AlphaFoldDB" id="A0A835A5F6"/>
<name>A0A835A5F6_9POAL</name>
<evidence type="ECO:0000313" key="2">
    <source>
        <dbReference type="EMBL" id="KAF8648793.1"/>
    </source>
</evidence>
<dbReference type="PANTHER" id="PTHR33065:SF19">
    <property type="entry name" value="OS11G0130700 PROTEIN"/>
    <property type="match status" value="1"/>
</dbReference>
<proteinExistence type="predicted"/>
<organism evidence="2 3">
    <name type="scientific">Digitaria exilis</name>
    <dbReference type="NCBI Taxonomy" id="1010633"/>
    <lineage>
        <taxon>Eukaryota</taxon>
        <taxon>Viridiplantae</taxon>
        <taxon>Streptophyta</taxon>
        <taxon>Embryophyta</taxon>
        <taxon>Tracheophyta</taxon>
        <taxon>Spermatophyta</taxon>
        <taxon>Magnoliopsida</taxon>
        <taxon>Liliopsida</taxon>
        <taxon>Poales</taxon>
        <taxon>Poaceae</taxon>
        <taxon>PACMAD clade</taxon>
        <taxon>Panicoideae</taxon>
        <taxon>Panicodae</taxon>
        <taxon>Paniceae</taxon>
        <taxon>Anthephorinae</taxon>
        <taxon>Digitaria</taxon>
    </lineage>
</organism>
<keyword evidence="3" id="KW-1185">Reference proteome</keyword>
<accession>A0A835A5F6</accession>
<comment type="caution">
    <text evidence="2">The sequence shown here is derived from an EMBL/GenBank/DDBJ whole genome shotgun (WGS) entry which is preliminary data.</text>
</comment>